<comment type="caution">
    <text evidence="2">The sequence shown here is derived from an EMBL/GenBank/DDBJ whole genome shotgun (WGS) entry which is preliminary data.</text>
</comment>
<evidence type="ECO:0000313" key="3">
    <source>
        <dbReference type="Proteomes" id="UP000485058"/>
    </source>
</evidence>
<dbReference type="AlphaFoldDB" id="A0A699Z0R3"/>
<organism evidence="2 3">
    <name type="scientific">Haematococcus lacustris</name>
    <name type="common">Green alga</name>
    <name type="synonym">Haematococcus pluvialis</name>
    <dbReference type="NCBI Taxonomy" id="44745"/>
    <lineage>
        <taxon>Eukaryota</taxon>
        <taxon>Viridiplantae</taxon>
        <taxon>Chlorophyta</taxon>
        <taxon>core chlorophytes</taxon>
        <taxon>Chlorophyceae</taxon>
        <taxon>CS clade</taxon>
        <taxon>Chlamydomonadales</taxon>
        <taxon>Haematococcaceae</taxon>
        <taxon>Haematococcus</taxon>
    </lineage>
</organism>
<reference evidence="2 3" key="1">
    <citation type="submission" date="2020-02" db="EMBL/GenBank/DDBJ databases">
        <title>Draft genome sequence of Haematococcus lacustris strain NIES-144.</title>
        <authorList>
            <person name="Morimoto D."/>
            <person name="Nakagawa S."/>
            <person name="Yoshida T."/>
            <person name="Sawayama S."/>
        </authorList>
    </citation>
    <scope>NUCLEOTIDE SEQUENCE [LARGE SCALE GENOMIC DNA]</scope>
    <source>
        <strain evidence="2 3">NIES-144</strain>
    </source>
</reference>
<evidence type="ECO:0000313" key="2">
    <source>
        <dbReference type="EMBL" id="GFH12529.1"/>
    </source>
</evidence>
<sequence length="66" mass="7028">MVCSRPRAKYEAQIAGLGWGGIRPNMSSKGLLGHVGRGGLSRRGPHELTMPGFESDGVLQSETCET</sequence>
<dbReference type="EMBL" id="BLLF01000512">
    <property type="protein sequence ID" value="GFH12529.1"/>
    <property type="molecule type" value="Genomic_DNA"/>
</dbReference>
<accession>A0A699Z0R3</accession>
<keyword evidence="3" id="KW-1185">Reference proteome</keyword>
<feature type="region of interest" description="Disordered" evidence="1">
    <location>
        <begin position="33"/>
        <end position="66"/>
    </location>
</feature>
<evidence type="ECO:0000256" key="1">
    <source>
        <dbReference type="SAM" id="MobiDB-lite"/>
    </source>
</evidence>
<name>A0A699Z0R3_HAELA</name>
<proteinExistence type="predicted"/>
<dbReference type="Proteomes" id="UP000485058">
    <property type="component" value="Unassembled WGS sequence"/>
</dbReference>
<protein>
    <submittedName>
        <fullName evidence="2">Uncharacterized protein</fullName>
    </submittedName>
</protein>
<gene>
    <name evidence="2" type="ORF">HaLaN_08235</name>
</gene>